<evidence type="ECO:0000313" key="5">
    <source>
        <dbReference type="EMBL" id="RRT73287.1"/>
    </source>
</evidence>
<evidence type="ECO:0000256" key="4">
    <source>
        <dbReference type="ARBA" id="ARBA00022840"/>
    </source>
</evidence>
<evidence type="ECO:0000256" key="1">
    <source>
        <dbReference type="ARBA" id="ARBA00008276"/>
    </source>
</evidence>
<dbReference type="InterPro" id="IPR036565">
    <property type="entry name" value="Mur-like_cat_sf"/>
</dbReference>
<evidence type="ECO:0000256" key="3">
    <source>
        <dbReference type="ARBA" id="ARBA00022741"/>
    </source>
</evidence>
<proteinExistence type="inferred from homology"/>
<comment type="caution">
    <text evidence="5">The sequence shown here is derived from an EMBL/GenBank/DDBJ whole genome shotgun (WGS) entry which is preliminary data.</text>
</comment>
<accession>A0A427AAN0</accession>
<keyword evidence="2" id="KW-0436">Ligase</keyword>
<reference evidence="5 6" key="1">
    <citation type="journal article" date="2014" name="Agronomy (Basel)">
        <title>A Draft Genome Sequence for Ensete ventricosum, the Drought-Tolerant Tree Against Hunger.</title>
        <authorList>
            <person name="Harrison J."/>
            <person name="Moore K.A."/>
            <person name="Paszkiewicz K."/>
            <person name="Jones T."/>
            <person name="Grant M."/>
            <person name="Ambacheew D."/>
            <person name="Muzemil S."/>
            <person name="Studholme D.J."/>
        </authorList>
    </citation>
    <scope>NUCLEOTIDE SEQUENCE [LARGE SCALE GENOMIC DNA]</scope>
</reference>
<organism evidence="5 6">
    <name type="scientific">Ensete ventricosum</name>
    <name type="common">Abyssinian banana</name>
    <name type="synonym">Musa ensete</name>
    <dbReference type="NCBI Taxonomy" id="4639"/>
    <lineage>
        <taxon>Eukaryota</taxon>
        <taxon>Viridiplantae</taxon>
        <taxon>Streptophyta</taxon>
        <taxon>Embryophyta</taxon>
        <taxon>Tracheophyta</taxon>
        <taxon>Spermatophyta</taxon>
        <taxon>Magnoliopsida</taxon>
        <taxon>Liliopsida</taxon>
        <taxon>Zingiberales</taxon>
        <taxon>Musaceae</taxon>
        <taxon>Ensete</taxon>
    </lineage>
</organism>
<comment type="similarity">
    <text evidence="1">Belongs to the folylpolyglutamate synthase family.</text>
</comment>
<dbReference type="GO" id="GO:0005524">
    <property type="term" value="F:ATP binding"/>
    <property type="evidence" value="ECO:0007669"/>
    <property type="project" value="UniProtKB-KW"/>
</dbReference>
<gene>
    <name evidence="5" type="ORF">B296_00033501</name>
</gene>
<dbReference type="Proteomes" id="UP000287651">
    <property type="component" value="Unassembled WGS sequence"/>
</dbReference>
<dbReference type="InterPro" id="IPR001645">
    <property type="entry name" value="Folylpolyglutamate_synth"/>
</dbReference>
<dbReference type="GO" id="GO:0005829">
    <property type="term" value="C:cytosol"/>
    <property type="evidence" value="ECO:0007669"/>
    <property type="project" value="TreeGrafter"/>
</dbReference>
<dbReference type="GO" id="GO:0004326">
    <property type="term" value="F:tetrahydrofolylpolyglutamate synthase activity"/>
    <property type="evidence" value="ECO:0007669"/>
    <property type="project" value="InterPro"/>
</dbReference>
<dbReference type="AlphaFoldDB" id="A0A427AAN0"/>
<dbReference type="PANTHER" id="PTHR11136">
    <property type="entry name" value="FOLYLPOLYGLUTAMATE SYNTHASE-RELATED"/>
    <property type="match status" value="1"/>
</dbReference>
<evidence type="ECO:0000313" key="6">
    <source>
        <dbReference type="Proteomes" id="UP000287651"/>
    </source>
</evidence>
<keyword evidence="4" id="KW-0067">ATP-binding</keyword>
<keyword evidence="3" id="KW-0547">Nucleotide-binding</keyword>
<protein>
    <submittedName>
        <fullName evidence="5">Uncharacterized protein</fullName>
    </submittedName>
</protein>
<evidence type="ECO:0000256" key="2">
    <source>
        <dbReference type="ARBA" id="ARBA00022598"/>
    </source>
</evidence>
<sequence>MVHAIPATGSFCPRHPFAPRLLLASWVRRRIITNTASVTLHPSLFARAVPCLPLPITRRFRLRSNRAMAQGIAPALLQLVVPVDSGLVFADSSFLFPFLPQSTRRRWIACRGNLDLRFSCFCFSHEIRSVLADDELTMQGSTCTFTESILRCCGFRTGLFTSPHLIDVRERFRLDG</sequence>
<dbReference type="SUPFAM" id="SSF53623">
    <property type="entry name" value="MurD-like peptide ligases, catalytic domain"/>
    <property type="match status" value="1"/>
</dbReference>
<dbReference type="PANTHER" id="PTHR11136:SF16">
    <property type="entry name" value="FOLYLPOLYGLUTAMATE SYNTHASE"/>
    <property type="match status" value="1"/>
</dbReference>
<dbReference type="EMBL" id="AMZH03003135">
    <property type="protein sequence ID" value="RRT73287.1"/>
    <property type="molecule type" value="Genomic_DNA"/>
</dbReference>
<name>A0A427AAN0_ENSVE</name>
<dbReference type="GO" id="GO:0005739">
    <property type="term" value="C:mitochondrion"/>
    <property type="evidence" value="ECO:0007669"/>
    <property type="project" value="TreeGrafter"/>
</dbReference>
<dbReference type="Gene3D" id="3.40.1190.10">
    <property type="entry name" value="Mur-like, catalytic domain"/>
    <property type="match status" value="1"/>
</dbReference>